<evidence type="ECO:0008006" key="3">
    <source>
        <dbReference type="Google" id="ProtNLM"/>
    </source>
</evidence>
<evidence type="ECO:0000313" key="2">
    <source>
        <dbReference type="Proteomes" id="UP000579250"/>
    </source>
</evidence>
<organism evidence="1 2">
    <name type="scientific">Actinomadura latina</name>
    <dbReference type="NCBI Taxonomy" id="163603"/>
    <lineage>
        <taxon>Bacteria</taxon>
        <taxon>Bacillati</taxon>
        <taxon>Actinomycetota</taxon>
        <taxon>Actinomycetes</taxon>
        <taxon>Streptosporangiales</taxon>
        <taxon>Thermomonosporaceae</taxon>
        <taxon>Actinomadura</taxon>
    </lineage>
</organism>
<sequence>MIVWERRDARLSSSAGLGVRDVRAYVRGTLEGADHSFDLDDVDLMVCEIATNAVRHVRHEVAHFEWLRRSEVVMVT</sequence>
<dbReference type="Proteomes" id="UP000579250">
    <property type="component" value="Unassembled WGS sequence"/>
</dbReference>
<comment type="caution">
    <text evidence="1">The sequence shown here is derived from an EMBL/GenBank/DDBJ whole genome shotgun (WGS) entry which is preliminary data.</text>
</comment>
<proteinExistence type="predicted"/>
<dbReference type="EMBL" id="JAAXPI010000010">
    <property type="protein sequence ID" value="NKZ04191.1"/>
    <property type="molecule type" value="Genomic_DNA"/>
</dbReference>
<reference evidence="1 2" key="1">
    <citation type="submission" date="2020-04" db="EMBL/GenBank/DDBJ databases">
        <title>MicrobeNet Type strains.</title>
        <authorList>
            <person name="Nicholson A.C."/>
        </authorList>
    </citation>
    <scope>NUCLEOTIDE SEQUENCE [LARGE SCALE GENOMIC DNA]</scope>
    <source>
        <strain evidence="1 2">ATCC BAA-277</strain>
    </source>
</reference>
<name>A0A846YVT2_9ACTN</name>
<dbReference type="RefSeq" id="WP_067639246.1">
    <property type="nucleotide sequence ID" value="NZ_JAAXPI010000010.1"/>
</dbReference>
<evidence type="ECO:0000313" key="1">
    <source>
        <dbReference type="EMBL" id="NKZ04191.1"/>
    </source>
</evidence>
<dbReference type="AlphaFoldDB" id="A0A846YVT2"/>
<keyword evidence="2" id="KW-1185">Reference proteome</keyword>
<dbReference type="InterPro" id="IPR036890">
    <property type="entry name" value="HATPase_C_sf"/>
</dbReference>
<protein>
    <recommendedName>
        <fullName evidence="3">ATP-binding protein</fullName>
    </recommendedName>
</protein>
<gene>
    <name evidence="1" type="ORF">HGB48_10555</name>
</gene>
<dbReference type="Gene3D" id="3.30.565.10">
    <property type="entry name" value="Histidine kinase-like ATPase, C-terminal domain"/>
    <property type="match status" value="1"/>
</dbReference>
<accession>A0A846YVT2</accession>